<dbReference type="InterPro" id="IPR029044">
    <property type="entry name" value="Nucleotide-diphossugar_trans"/>
</dbReference>
<feature type="domain" description="Molybdopterin-guanine dinucleotide biosynthesis protein B (MobB)" evidence="9">
    <location>
        <begin position="16"/>
        <end position="142"/>
    </location>
</feature>
<feature type="binding site" evidence="8">
    <location>
        <position position="242"/>
    </location>
    <ligand>
        <name>GTP</name>
        <dbReference type="ChEBI" id="CHEBI:37565"/>
    </ligand>
</feature>
<dbReference type="Pfam" id="PF12804">
    <property type="entry name" value="NTP_transf_3"/>
    <property type="match status" value="1"/>
</dbReference>
<dbReference type="Proteomes" id="UP001267426">
    <property type="component" value="Unassembled WGS sequence"/>
</dbReference>
<evidence type="ECO:0000256" key="8">
    <source>
        <dbReference type="HAMAP-Rule" id="MF_00316"/>
    </source>
</evidence>
<comment type="domain">
    <text evidence="8">The N-terminal domain determines nucleotide recognition and specific binding, while the C-terminal domain determines the specific binding to the target protein.</text>
</comment>
<comment type="function">
    <text evidence="8">Transfers a GMP moiety from GTP to Mo-molybdopterin (Mo-MPT) cofactor (Moco or molybdenum cofactor) to form Mo-molybdopterin guanine dinucleotide (Mo-MGD) cofactor.</text>
</comment>
<evidence type="ECO:0000256" key="7">
    <source>
        <dbReference type="ARBA" id="ARBA00023150"/>
    </source>
</evidence>
<dbReference type="Gene3D" id="3.90.550.10">
    <property type="entry name" value="Spore Coat Polysaccharide Biosynthesis Protein SpsA, Chain A"/>
    <property type="match status" value="1"/>
</dbReference>
<keyword evidence="2 8" id="KW-0808">Transferase</keyword>
<dbReference type="CDD" id="cd03116">
    <property type="entry name" value="MobB"/>
    <property type="match status" value="1"/>
</dbReference>
<name>A0ABU3BQJ5_9BACT</name>
<evidence type="ECO:0000259" key="10">
    <source>
        <dbReference type="Pfam" id="PF12804"/>
    </source>
</evidence>
<feature type="binding site" evidence="8">
    <location>
        <position position="271"/>
    </location>
    <ligand>
        <name>GTP</name>
        <dbReference type="ChEBI" id="CHEBI:37565"/>
    </ligand>
</feature>
<dbReference type="NCBIfam" id="TIGR00176">
    <property type="entry name" value="mobB"/>
    <property type="match status" value="1"/>
</dbReference>
<keyword evidence="5 8" id="KW-0460">Magnesium</keyword>
<keyword evidence="7 8" id="KW-0501">Molybdenum cofactor biosynthesis</keyword>
<proteinExistence type="inferred from homology"/>
<keyword evidence="4 8" id="KW-0547">Nucleotide-binding</keyword>
<keyword evidence="12" id="KW-1185">Reference proteome</keyword>
<feature type="domain" description="MobA-like NTP transferase" evidence="10">
    <location>
        <begin position="182"/>
        <end position="336"/>
    </location>
</feature>
<dbReference type="PANTHER" id="PTHR19136:SF81">
    <property type="entry name" value="MOLYBDENUM COFACTOR GUANYLYLTRANSFERASE"/>
    <property type="match status" value="1"/>
</dbReference>
<dbReference type="InterPro" id="IPR027417">
    <property type="entry name" value="P-loop_NTPase"/>
</dbReference>
<keyword evidence="1 8" id="KW-0963">Cytoplasm</keyword>
<feature type="binding site" evidence="8">
    <location>
        <begin position="185"/>
        <end position="187"/>
    </location>
    <ligand>
        <name>GTP</name>
        <dbReference type="ChEBI" id="CHEBI:37565"/>
    </ligand>
</feature>
<dbReference type="CDD" id="cd02503">
    <property type="entry name" value="MobA"/>
    <property type="match status" value="1"/>
</dbReference>
<evidence type="ECO:0000256" key="5">
    <source>
        <dbReference type="ARBA" id="ARBA00022842"/>
    </source>
</evidence>
<dbReference type="SUPFAM" id="SSF53448">
    <property type="entry name" value="Nucleotide-diphospho-sugar transferases"/>
    <property type="match status" value="1"/>
</dbReference>
<dbReference type="Gene3D" id="3.40.50.300">
    <property type="entry name" value="P-loop containing nucleotide triphosphate hydrolases"/>
    <property type="match status" value="1"/>
</dbReference>
<evidence type="ECO:0000256" key="2">
    <source>
        <dbReference type="ARBA" id="ARBA00022679"/>
    </source>
</evidence>
<sequence>MRHGQRPRFTFHPFEVALCGYSGSGKTTLACRLLERWRDRYRVGFVKHDVHRFAIDTPGKDTRRATEAGAAGVMINDPHHFARISTLPYSAVERASAFIDADFVVAEGFKRSDLPKLLVLDADGRAEREHRDGVFSNVLAVVGPDSAPPGLGVPFLHRDDVDGVADLVEGHVRGRAESPLYGLVLVGGQSRRMGRPKWAIEYQGEPQAARTARLLGDVCERVFLSVRPGQTTEALGLPTLPDQFPSWGPAAGILTAMEAEPGAAWLVAACDLPFLDAPTLAALATGRDRLRIATAYRSAHDGLPEPLCTVWEPRARQRLLQAASIGIACPRRVLRESRPCLLDLDDSRALDNANTPADFEAARSALTDP</sequence>
<comment type="cofactor">
    <cofactor evidence="8">
        <name>Mg(2+)</name>
        <dbReference type="ChEBI" id="CHEBI:18420"/>
    </cofactor>
</comment>
<feature type="binding site" evidence="8">
    <location>
        <position position="271"/>
    </location>
    <ligand>
        <name>Mg(2+)</name>
        <dbReference type="ChEBI" id="CHEBI:18420"/>
    </ligand>
</feature>
<comment type="catalytic activity">
    <reaction evidence="8">
        <text>Mo-molybdopterin + GTP + H(+) = Mo-molybdopterin guanine dinucleotide + diphosphate</text>
        <dbReference type="Rhea" id="RHEA:34243"/>
        <dbReference type="ChEBI" id="CHEBI:15378"/>
        <dbReference type="ChEBI" id="CHEBI:33019"/>
        <dbReference type="ChEBI" id="CHEBI:37565"/>
        <dbReference type="ChEBI" id="CHEBI:71302"/>
        <dbReference type="ChEBI" id="CHEBI:71310"/>
        <dbReference type="EC" id="2.7.7.77"/>
    </reaction>
</comment>
<evidence type="ECO:0000256" key="1">
    <source>
        <dbReference type="ARBA" id="ARBA00022490"/>
    </source>
</evidence>
<dbReference type="InterPro" id="IPR013482">
    <property type="entry name" value="Molybde_CF_guanTrfase"/>
</dbReference>
<dbReference type="EMBL" id="JAVRHT010000014">
    <property type="protein sequence ID" value="MDT0631562.1"/>
    <property type="molecule type" value="Genomic_DNA"/>
</dbReference>
<dbReference type="SUPFAM" id="SSF52540">
    <property type="entry name" value="P-loop containing nucleoside triphosphate hydrolases"/>
    <property type="match status" value="1"/>
</dbReference>
<dbReference type="InterPro" id="IPR004435">
    <property type="entry name" value="MobB_dom"/>
</dbReference>
<protein>
    <recommendedName>
        <fullName evidence="8">Probable molybdenum cofactor guanylyltransferase</fullName>
        <shortName evidence="8">MoCo guanylyltransferase</shortName>
        <ecNumber evidence="8">2.7.7.77</ecNumber>
    </recommendedName>
    <alternativeName>
        <fullName evidence="8">GTP:molybdopterin guanylyltransferase</fullName>
    </alternativeName>
    <alternativeName>
        <fullName evidence="8">Mo-MPT guanylyltransferase</fullName>
    </alternativeName>
    <alternativeName>
        <fullName evidence="8">Molybdopterin guanylyltransferase</fullName>
    </alternativeName>
    <alternativeName>
        <fullName evidence="8">Molybdopterin-guanine dinucleotide synthase</fullName>
        <shortName evidence="8">MGD synthase</shortName>
    </alternativeName>
</protein>
<keyword evidence="3 8" id="KW-0479">Metal-binding</keyword>
<comment type="subcellular location">
    <subcellularLocation>
        <location evidence="8">Cytoplasm</location>
    </subcellularLocation>
</comment>
<comment type="caution">
    <text evidence="8">Lacks conserved residue(s) required for the propagation of feature annotation.</text>
</comment>
<dbReference type="InterPro" id="IPR025877">
    <property type="entry name" value="MobA-like_NTP_Trfase"/>
</dbReference>
<comment type="similarity">
    <text evidence="8">Belongs to the MobA family.</text>
</comment>
<dbReference type="EC" id="2.7.7.77" evidence="8"/>
<comment type="caution">
    <text evidence="11">The sequence shown here is derived from an EMBL/GenBank/DDBJ whole genome shotgun (WGS) entry which is preliminary data.</text>
</comment>
<dbReference type="Pfam" id="PF03205">
    <property type="entry name" value="MobB"/>
    <property type="match status" value="1"/>
</dbReference>
<evidence type="ECO:0000313" key="11">
    <source>
        <dbReference type="EMBL" id="MDT0631562.1"/>
    </source>
</evidence>
<evidence type="ECO:0000256" key="3">
    <source>
        <dbReference type="ARBA" id="ARBA00022723"/>
    </source>
</evidence>
<evidence type="ECO:0000313" key="12">
    <source>
        <dbReference type="Proteomes" id="UP001267426"/>
    </source>
</evidence>
<dbReference type="HAMAP" id="MF_00316">
    <property type="entry name" value="MobA"/>
    <property type="match status" value="1"/>
</dbReference>
<gene>
    <name evidence="11" type="primary">mobB</name>
    <name evidence="8" type="synonym">mobA</name>
    <name evidence="11" type="ORF">RM540_07340</name>
</gene>
<dbReference type="PANTHER" id="PTHR19136">
    <property type="entry name" value="MOLYBDENUM COFACTOR GUANYLYLTRANSFERASE"/>
    <property type="match status" value="1"/>
</dbReference>
<accession>A0ABU3BQJ5</accession>
<reference evidence="11 12" key="1">
    <citation type="submission" date="2023-09" db="EMBL/GenBank/DDBJ databases">
        <authorList>
            <person name="Rey-Velasco X."/>
        </authorList>
    </citation>
    <scope>NUCLEOTIDE SEQUENCE [LARGE SCALE GENOMIC DNA]</scope>
    <source>
        <strain evidence="11 12">F394</strain>
    </source>
</reference>
<evidence type="ECO:0000259" key="9">
    <source>
        <dbReference type="Pfam" id="PF03205"/>
    </source>
</evidence>
<keyword evidence="6 8" id="KW-0342">GTP-binding</keyword>
<feature type="binding site" evidence="8">
    <location>
        <position position="197"/>
    </location>
    <ligand>
        <name>GTP</name>
        <dbReference type="ChEBI" id="CHEBI:37565"/>
    </ligand>
</feature>
<evidence type="ECO:0000256" key="6">
    <source>
        <dbReference type="ARBA" id="ARBA00023134"/>
    </source>
</evidence>
<dbReference type="RefSeq" id="WP_311662905.1">
    <property type="nucleotide sequence ID" value="NZ_JAVRHT010000014.1"/>
</dbReference>
<evidence type="ECO:0000256" key="4">
    <source>
        <dbReference type="ARBA" id="ARBA00022741"/>
    </source>
</evidence>
<organism evidence="11 12">
    <name type="scientific">Rubrivirga litoralis</name>
    <dbReference type="NCBI Taxonomy" id="3075598"/>
    <lineage>
        <taxon>Bacteria</taxon>
        <taxon>Pseudomonadati</taxon>
        <taxon>Rhodothermota</taxon>
        <taxon>Rhodothermia</taxon>
        <taxon>Rhodothermales</taxon>
        <taxon>Rubricoccaceae</taxon>
        <taxon>Rubrivirga</taxon>
    </lineage>
</organism>